<dbReference type="Proteomes" id="UP001171916">
    <property type="component" value="Unassembled WGS sequence"/>
</dbReference>
<gene>
    <name evidence="2" type="ORF">QVH07_01050</name>
</gene>
<proteinExistence type="predicted"/>
<feature type="transmembrane region" description="Helical" evidence="1">
    <location>
        <begin position="31"/>
        <end position="49"/>
    </location>
</feature>
<feature type="transmembrane region" description="Helical" evidence="1">
    <location>
        <begin position="415"/>
        <end position="432"/>
    </location>
</feature>
<dbReference type="PROSITE" id="PS51257">
    <property type="entry name" value="PROKAR_LIPOPROTEIN"/>
    <property type="match status" value="1"/>
</dbReference>
<keyword evidence="1" id="KW-0812">Transmembrane</keyword>
<accession>A0ABT7Y8A7</accession>
<evidence type="ECO:0000313" key="3">
    <source>
        <dbReference type="Proteomes" id="UP001171916"/>
    </source>
</evidence>
<evidence type="ECO:0000256" key="1">
    <source>
        <dbReference type="SAM" id="Phobius"/>
    </source>
</evidence>
<organism evidence="2 3">
    <name type="scientific">Algoriphagus sediminis</name>
    <dbReference type="NCBI Taxonomy" id="3057113"/>
    <lineage>
        <taxon>Bacteria</taxon>
        <taxon>Pseudomonadati</taxon>
        <taxon>Bacteroidota</taxon>
        <taxon>Cytophagia</taxon>
        <taxon>Cytophagales</taxon>
        <taxon>Cyclobacteriaceae</taxon>
        <taxon>Algoriphagus</taxon>
    </lineage>
</organism>
<keyword evidence="1" id="KW-1133">Transmembrane helix</keyword>
<feature type="transmembrane region" description="Helical" evidence="1">
    <location>
        <begin position="391"/>
        <end position="408"/>
    </location>
</feature>
<dbReference type="EMBL" id="JAUEPH010000001">
    <property type="protein sequence ID" value="MDN3202708.1"/>
    <property type="molecule type" value="Genomic_DNA"/>
</dbReference>
<feature type="transmembrane region" description="Helical" evidence="1">
    <location>
        <begin position="7"/>
        <end position="25"/>
    </location>
</feature>
<reference evidence="2" key="1">
    <citation type="submission" date="2023-06" db="EMBL/GenBank/DDBJ databases">
        <title>Robiginitalea aurantiacus sp. nov. and Algoriphagus sediminis sp. nov., isolated from coastal sediment.</title>
        <authorList>
            <person name="Zhou Z.Y."/>
            <person name="An J."/>
            <person name="Jia Y.W."/>
            <person name="Du Z.J."/>
        </authorList>
    </citation>
    <scope>NUCLEOTIDE SEQUENCE</scope>
    <source>
        <strain evidence="2">C2-7</strain>
    </source>
</reference>
<keyword evidence="3" id="KW-1185">Reference proteome</keyword>
<comment type="caution">
    <text evidence="2">The sequence shown here is derived from an EMBL/GenBank/DDBJ whole genome shotgun (WGS) entry which is preliminary data.</text>
</comment>
<feature type="transmembrane region" description="Helical" evidence="1">
    <location>
        <begin position="56"/>
        <end position="76"/>
    </location>
</feature>
<evidence type="ECO:0000313" key="2">
    <source>
        <dbReference type="EMBL" id="MDN3202708.1"/>
    </source>
</evidence>
<feature type="transmembrane region" description="Helical" evidence="1">
    <location>
        <begin position="264"/>
        <end position="282"/>
    </location>
</feature>
<feature type="transmembrane region" description="Helical" evidence="1">
    <location>
        <begin position="197"/>
        <end position="224"/>
    </location>
</feature>
<name>A0ABT7Y8A7_9BACT</name>
<feature type="transmembrane region" description="Helical" evidence="1">
    <location>
        <begin position="353"/>
        <end position="371"/>
    </location>
</feature>
<keyword evidence="1" id="KW-0472">Membrane</keyword>
<sequence length="448" mass="52065">MKSKNSIAYFGLSILACLAYIWIGYGIDRESFFLLFGLYSFCFFIGLLLSKQSENISWQLLFFIGLIFRLSLFWSVPNLSDDYARFLWDGELLGLGSNPYEMPPKEWMAQNQELISSYLEKLFQLMNSKGYFSIYPPSNQLIFWFAGLVSDSQIIYPIIILRLVLVSAEMGVFFLLRKLLLTLKLSSSRIGWYWLNPLAILEISGNLHFEGLVLASILGALFFISRSNVFGTSASLFAGVGIKLVPLILLPSLFFDKNFRKKPTFWLGGLLIFFLAFSPLIIDQSYVNLWESIRLYQGKFEFNGSVYYLLREVGFWIQGYNTIATLTKILSLTTFVLIIWFSVKNSKRDTSGIIRLWVSIYLIYLFLQPVVHPWYLLPVLGLSVLINSRTAILWSWTIIFSYQAYGNIDFYENPLFLWIEYVPVFLLVFWEFRQNKLNYPFQVSQNEN</sequence>
<protein>
    <submittedName>
        <fullName evidence="2">Carotene biosynthesis protein</fullName>
    </submittedName>
</protein>
<feature type="transmembrane region" description="Helical" evidence="1">
    <location>
        <begin position="154"/>
        <end position="176"/>
    </location>
</feature>
<feature type="transmembrane region" description="Helical" evidence="1">
    <location>
        <begin position="319"/>
        <end position="341"/>
    </location>
</feature>
<dbReference type="Pfam" id="PF26314">
    <property type="entry name" value="MptA_B_family"/>
    <property type="match status" value="1"/>
</dbReference>
<feature type="transmembrane region" description="Helical" evidence="1">
    <location>
        <begin position="236"/>
        <end position="255"/>
    </location>
</feature>
<dbReference type="RefSeq" id="WP_289998266.1">
    <property type="nucleotide sequence ID" value="NZ_JAUEPH010000001.1"/>
</dbReference>